<dbReference type="PANTHER" id="PTHR30627:SF2">
    <property type="entry name" value="PEPTIDOGLYCAN D,D-TRANSPEPTIDASE MRDA"/>
    <property type="match status" value="1"/>
</dbReference>
<dbReference type="GO" id="GO:0008360">
    <property type="term" value="P:regulation of cell shape"/>
    <property type="evidence" value="ECO:0007669"/>
    <property type="project" value="UniProtKB-KW"/>
</dbReference>
<keyword evidence="19" id="KW-1185">Reference proteome</keyword>
<evidence type="ECO:0000256" key="12">
    <source>
        <dbReference type="ARBA" id="ARBA00023136"/>
    </source>
</evidence>
<keyword evidence="13" id="KW-0961">Cell wall biogenesis/degradation</keyword>
<dbReference type="AlphaFoldDB" id="A0A918XCK0"/>
<gene>
    <name evidence="18" type="ORF">GCM10007147_24490</name>
</gene>
<comment type="similarity">
    <text evidence="3">Belongs to the transpeptidase family.</text>
</comment>
<dbReference type="InterPro" id="IPR012338">
    <property type="entry name" value="Beta-lactam/transpept-like"/>
</dbReference>
<evidence type="ECO:0000256" key="3">
    <source>
        <dbReference type="ARBA" id="ARBA00007171"/>
    </source>
</evidence>
<evidence type="ECO:0000256" key="11">
    <source>
        <dbReference type="ARBA" id="ARBA00022989"/>
    </source>
</evidence>
<dbReference type="GO" id="GO:0009002">
    <property type="term" value="F:serine-type D-Ala-D-Ala carboxypeptidase activity"/>
    <property type="evidence" value="ECO:0007669"/>
    <property type="project" value="InterPro"/>
</dbReference>
<evidence type="ECO:0000256" key="8">
    <source>
        <dbReference type="ARBA" id="ARBA00022801"/>
    </source>
</evidence>
<evidence type="ECO:0000256" key="10">
    <source>
        <dbReference type="ARBA" id="ARBA00022984"/>
    </source>
</evidence>
<dbReference type="NCBIfam" id="TIGR03423">
    <property type="entry name" value="pbp2_mrdA"/>
    <property type="match status" value="1"/>
</dbReference>
<evidence type="ECO:0000313" key="18">
    <source>
        <dbReference type="EMBL" id="GHD26485.1"/>
    </source>
</evidence>
<evidence type="ECO:0000256" key="13">
    <source>
        <dbReference type="ARBA" id="ARBA00023316"/>
    </source>
</evidence>
<evidence type="ECO:0000256" key="6">
    <source>
        <dbReference type="ARBA" id="ARBA00022670"/>
    </source>
</evidence>
<dbReference type="PANTHER" id="PTHR30627">
    <property type="entry name" value="PEPTIDOGLYCAN D,D-TRANSPEPTIDASE"/>
    <property type="match status" value="1"/>
</dbReference>
<comment type="subcellular location">
    <subcellularLocation>
        <location evidence="2">Cell membrane</location>
    </subcellularLocation>
    <subcellularLocation>
        <location evidence="1">Membrane</location>
        <topology evidence="1">Single-pass membrane protein</topology>
    </subcellularLocation>
</comment>
<name>A0A918XCK0_9ACTN</name>
<dbReference type="Gene3D" id="3.40.710.10">
    <property type="entry name" value="DD-peptidase/beta-lactamase superfamily"/>
    <property type="match status" value="1"/>
</dbReference>
<dbReference type="RefSeq" id="WP_193517983.1">
    <property type="nucleotide sequence ID" value="NZ_BMXL01000011.1"/>
</dbReference>
<dbReference type="InterPro" id="IPR005311">
    <property type="entry name" value="PBP_dimer"/>
</dbReference>
<dbReference type="Gene3D" id="3.90.1310.10">
    <property type="entry name" value="Penicillin-binding protein 2a (Domain 2)"/>
    <property type="match status" value="1"/>
</dbReference>
<dbReference type="GO" id="GO:0005886">
    <property type="term" value="C:plasma membrane"/>
    <property type="evidence" value="ECO:0007669"/>
    <property type="project" value="UniProtKB-SubCell"/>
</dbReference>
<dbReference type="GO" id="GO:0071972">
    <property type="term" value="F:peptidoglycan L,D-transpeptidase activity"/>
    <property type="evidence" value="ECO:0007669"/>
    <property type="project" value="TreeGrafter"/>
</dbReference>
<evidence type="ECO:0000313" key="19">
    <source>
        <dbReference type="Proteomes" id="UP000654947"/>
    </source>
</evidence>
<reference evidence="18 19" key="1">
    <citation type="journal article" date="2014" name="Int. J. Syst. Evol. Microbiol.">
        <title>Complete genome sequence of Corynebacterium casei LMG S-19264T (=DSM 44701T), isolated from a smear-ripened cheese.</title>
        <authorList>
            <consortium name="US DOE Joint Genome Institute (JGI-PGF)"/>
            <person name="Walter F."/>
            <person name="Albersmeier A."/>
            <person name="Kalinowski J."/>
            <person name="Ruckert C."/>
        </authorList>
    </citation>
    <scope>NUCLEOTIDE SEQUENCE [LARGE SCALE GENOMIC DNA]</scope>
    <source>
        <strain evidence="18 19">KCTC 19473</strain>
    </source>
</reference>
<keyword evidence="12 15" id="KW-0472">Membrane</keyword>
<dbReference type="GO" id="GO:0009252">
    <property type="term" value="P:peptidoglycan biosynthetic process"/>
    <property type="evidence" value="ECO:0007669"/>
    <property type="project" value="UniProtKB-KW"/>
</dbReference>
<keyword evidence="9" id="KW-0133">Cell shape</keyword>
<evidence type="ECO:0000259" key="17">
    <source>
        <dbReference type="Pfam" id="PF03717"/>
    </source>
</evidence>
<evidence type="ECO:0000256" key="2">
    <source>
        <dbReference type="ARBA" id="ARBA00004236"/>
    </source>
</evidence>
<dbReference type="Proteomes" id="UP000654947">
    <property type="component" value="Unassembled WGS sequence"/>
</dbReference>
<evidence type="ECO:0000256" key="15">
    <source>
        <dbReference type="SAM" id="Phobius"/>
    </source>
</evidence>
<dbReference type="InterPro" id="IPR001460">
    <property type="entry name" value="PCN-bd_Tpept"/>
</dbReference>
<keyword evidence="6" id="KW-0645">Protease</keyword>
<dbReference type="Pfam" id="PF00905">
    <property type="entry name" value="Transpeptidase"/>
    <property type="match status" value="1"/>
</dbReference>
<accession>A0A918XCK0</accession>
<keyword evidence="10" id="KW-0573">Peptidoglycan synthesis</keyword>
<dbReference type="GO" id="GO:0006508">
    <property type="term" value="P:proteolysis"/>
    <property type="evidence" value="ECO:0007669"/>
    <property type="project" value="UniProtKB-KW"/>
</dbReference>
<dbReference type="GO" id="GO:0071555">
    <property type="term" value="P:cell wall organization"/>
    <property type="evidence" value="ECO:0007669"/>
    <property type="project" value="UniProtKB-KW"/>
</dbReference>
<dbReference type="SUPFAM" id="SSF56519">
    <property type="entry name" value="Penicillin binding protein dimerisation domain"/>
    <property type="match status" value="1"/>
</dbReference>
<dbReference type="EMBL" id="BMXL01000011">
    <property type="protein sequence ID" value="GHD26485.1"/>
    <property type="molecule type" value="Genomic_DNA"/>
</dbReference>
<dbReference type="GO" id="GO:0008658">
    <property type="term" value="F:penicillin binding"/>
    <property type="evidence" value="ECO:0007669"/>
    <property type="project" value="InterPro"/>
</dbReference>
<protein>
    <submittedName>
        <fullName evidence="18">Penicillin-binding protein 2</fullName>
    </submittedName>
</protein>
<evidence type="ECO:0000256" key="7">
    <source>
        <dbReference type="ARBA" id="ARBA00022692"/>
    </source>
</evidence>
<proteinExistence type="inferred from homology"/>
<keyword evidence="4" id="KW-1003">Cell membrane</keyword>
<dbReference type="SUPFAM" id="SSF56601">
    <property type="entry name" value="beta-lactamase/transpeptidase-like"/>
    <property type="match status" value="1"/>
</dbReference>
<evidence type="ECO:0000256" key="14">
    <source>
        <dbReference type="SAM" id="MobiDB-lite"/>
    </source>
</evidence>
<keyword evidence="7 15" id="KW-0812">Transmembrane</keyword>
<dbReference type="InterPro" id="IPR017790">
    <property type="entry name" value="Penicillin-binding_protein_2"/>
</dbReference>
<feature type="compositionally biased region" description="Basic and acidic residues" evidence="14">
    <location>
        <begin position="690"/>
        <end position="701"/>
    </location>
</feature>
<evidence type="ECO:0000256" key="9">
    <source>
        <dbReference type="ARBA" id="ARBA00022960"/>
    </source>
</evidence>
<sequence length="708" mass="76177">MRKPPLDPALPGPRLGRLGLILAQVVVVALFAALGARLWYLQVPMADHYRELARANHHQELVVPATRGQILDSSGRPMVNNRTELVVSADYHELRGMDDGGEEVLTELAEVIDVPVQDLQQRMRLCGPEVERPCWPGSPYQPVTLADDVEAPVALQIMERSEDFPGITAQAQALREYPYGEHAGQILGYLQPVTQEELEARDELRTQFTGIDQVGRDGLEAVYDDELRGTPGLRTLGVNNHGEVMEVISERAPVSGRHLITHLDMNVQKVAEQALKEGMENARPKNIADSGAAVVLDVKNGGVVAMASLPTYDPTIWEGGVDQQTFDEILSEEAGEPLLSRAVQGTYPPGSTFKVSSMLAAVEDGASLRSTYACPGSVSLAGQSYENYAGAGQGSISLKQAIVASCNTVFYNFGYQMWKKDGGLHPEGDPDETMAETARELGFGSPTGIDLPYETGGRVPDREWKRTFWEETREVNCERAETGYPDVEDPSAAAYMKQLAHEHCVQGFEWRANEAINFSIGQGDVLVSPLQLATAYAAIANGGTVYEPRVVRALAEADGSGAEEIEPTVKSELSADDETLTYLQDALTEVTKSGTGRGAFADFPQDQVSVAGKTGSADAEGRDVSSWFASYAPADDPQYAVAVMVSQGGTGGETAGPIAAEIYKGIYGFDPTEGSEGVEQGEPLLPGGVPHDELPTIHDDGSIETLEP</sequence>
<evidence type="ECO:0000256" key="4">
    <source>
        <dbReference type="ARBA" id="ARBA00022475"/>
    </source>
</evidence>
<feature type="domain" description="Penicillin-binding protein dimerisation" evidence="17">
    <location>
        <begin position="63"/>
        <end position="247"/>
    </location>
</feature>
<feature type="domain" description="Penicillin-binding protein transpeptidase" evidence="16">
    <location>
        <begin position="291"/>
        <end position="664"/>
    </location>
</feature>
<keyword evidence="5" id="KW-0997">Cell inner membrane</keyword>
<dbReference type="InterPro" id="IPR050515">
    <property type="entry name" value="Beta-lactam/transpept"/>
</dbReference>
<evidence type="ECO:0000259" key="16">
    <source>
        <dbReference type="Pfam" id="PF00905"/>
    </source>
</evidence>
<dbReference type="Pfam" id="PF03717">
    <property type="entry name" value="PBP_dimer"/>
    <property type="match status" value="1"/>
</dbReference>
<keyword evidence="11 15" id="KW-1133">Transmembrane helix</keyword>
<organism evidence="18 19">
    <name type="scientific">Nocardiopsis kunsanensis</name>
    <dbReference type="NCBI Taxonomy" id="141693"/>
    <lineage>
        <taxon>Bacteria</taxon>
        <taxon>Bacillati</taxon>
        <taxon>Actinomycetota</taxon>
        <taxon>Actinomycetes</taxon>
        <taxon>Streptosporangiales</taxon>
        <taxon>Nocardiopsidaceae</taxon>
        <taxon>Nocardiopsis</taxon>
    </lineage>
</organism>
<feature type="region of interest" description="Disordered" evidence="14">
    <location>
        <begin position="672"/>
        <end position="708"/>
    </location>
</feature>
<comment type="caution">
    <text evidence="18">The sequence shown here is derived from an EMBL/GenBank/DDBJ whole genome shotgun (WGS) entry which is preliminary data.</text>
</comment>
<keyword evidence="8" id="KW-0378">Hydrolase</keyword>
<evidence type="ECO:0000256" key="1">
    <source>
        <dbReference type="ARBA" id="ARBA00004167"/>
    </source>
</evidence>
<evidence type="ECO:0000256" key="5">
    <source>
        <dbReference type="ARBA" id="ARBA00022519"/>
    </source>
</evidence>
<feature type="transmembrane region" description="Helical" evidence="15">
    <location>
        <begin position="20"/>
        <end position="40"/>
    </location>
</feature>
<dbReference type="InterPro" id="IPR036138">
    <property type="entry name" value="PBP_dimer_sf"/>
</dbReference>